<feature type="transmembrane region" description="Helical" evidence="2">
    <location>
        <begin position="147"/>
        <end position="167"/>
    </location>
</feature>
<dbReference type="GO" id="GO:0099604">
    <property type="term" value="F:ligand-gated calcium channel activity"/>
    <property type="evidence" value="ECO:0007669"/>
    <property type="project" value="TreeGrafter"/>
</dbReference>
<protein>
    <submittedName>
        <fullName evidence="3">Uncharacterized protein</fullName>
    </submittedName>
</protein>
<organism evidence="3 4">
    <name type="scientific">Rotaria sordida</name>
    <dbReference type="NCBI Taxonomy" id="392033"/>
    <lineage>
        <taxon>Eukaryota</taxon>
        <taxon>Metazoa</taxon>
        <taxon>Spiralia</taxon>
        <taxon>Gnathifera</taxon>
        <taxon>Rotifera</taxon>
        <taxon>Eurotatoria</taxon>
        <taxon>Bdelloidea</taxon>
        <taxon>Philodinida</taxon>
        <taxon>Philodinidae</taxon>
        <taxon>Rotaria</taxon>
    </lineage>
</organism>
<feature type="transmembrane region" description="Helical" evidence="2">
    <location>
        <begin position="92"/>
        <end position="114"/>
    </location>
</feature>
<keyword evidence="2" id="KW-1133">Transmembrane helix</keyword>
<feature type="compositionally biased region" description="Basic and acidic residues" evidence="1">
    <location>
        <begin position="305"/>
        <end position="315"/>
    </location>
</feature>
<sequence>MNRDQNVAETIFKAIFTVTNKKTELKSNKKNENGTLEQEKQCRKDEDKLVDLALEWNYFDGVLPILQERQKRIKNGTNAGGGGAAEATATHVLLAFHMLFINILLLNLLIAVFADSIDKVQANTEFYWRYQRYSFVREYFEYLPLSYPPLIIISHIILIISTIRSLCCLKLSRKRVVHDDYVPISNRLTRIFKMIPIQNSQNEQWDLFENAATYSYARSILQKNKNNDILTINHGKTSKSLTTMNSNVEKITIGQYKTTENLFELMSTFQSVLNETRQELKETNSRIESRFDQISKSLESMRNTAQHEKMNDQKVSRPTSATSVKSDVSIRNQTTTLNRNSVI</sequence>
<name>A0A813YTA5_9BILA</name>
<evidence type="ECO:0000256" key="1">
    <source>
        <dbReference type="SAM" id="MobiDB-lite"/>
    </source>
</evidence>
<dbReference type="OrthoDB" id="10544634at2759"/>
<proteinExistence type="predicted"/>
<accession>A0A813YTA5</accession>
<dbReference type="PANTHER" id="PTHR13800">
    <property type="entry name" value="TRANSIENT RECEPTOR POTENTIAL CATION CHANNEL, SUBFAMILY M, MEMBER 6"/>
    <property type="match status" value="1"/>
</dbReference>
<evidence type="ECO:0000313" key="4">
    <source>
        <dbReference type="Proteomes" id="UP000663882"/>
    </source>
</evidence>
<feature type="region of interest" description="Disordered" evidence="1">
    <location>
        <begin position="303"/>
        <end position="343"/>
    </location>
</feature>
<dbReference type="Proteomes" id="UP000663882">
    <property type="component" value="Unassembled WGS sequence"/>
</dbReference>
<dbReference type="GO" id="GO:0005886">
    <property type="term" value="C:plasma membrane"/>
    <property type="evidence" value="ECO:0007669"/>
    <property type="project" value="TreeGrafter"/>
</dbReference>
<evidence type="ECO:0000256" key="2">
    <source>
        <dbReference type="SAM" id="Phobius"/>
    </source>
</evidence>
<gene>
    <name evidence="3" type="ORF">RFH988_LOCUS8403</name>
</gene>
<evidence type="ECO:0000313" key="3">
    <source>
        <dbReference type="EMBL" id="CAF0889471.1"/>
    </source>
</evidence>
<dbReference type="InterPro" id="IPR050927">
    <property type="entry name" value="TRPM"/>
</dbReference>
<dbReference type="PANTHER" id="PTHR13800:SF12">
    <property type="entry name" value="TRANSIENT RECEPTOR POTENTIAL CATION CHANNEL SUBFAMILY M MEMBER-LIKE 2"/>
    <property type="match status" value="1"/>
</dbReference>
<feature type="compositionally biased region" description="Polar residues" evidence="1">
    <location>
        <begin position="316"/>
        <end position="343"/>
    </location>
</feature>
<dbReference type="EMBL" id="CAJNOO010000283">
    <property type="protein sequence ID" value="CAF0889471.1"/>
    <property type="molecule type" value="Genomic_DNA"/>
</dbReference>
<reference evidence="3" key="1">
    <citation type="submission" date="2021-02" db="EMBL/GenBank/DDBJ databases">
        <authorList>
            <person name="Nowell W R."/>
        </authorList>
    </citation>
    <scope>NUCLEOTIDE SEQUENCE</scope>
</reference>
<comment type="caution">
    <text evidence="3">The sequence shown here is derived from an EMBL/GenBank/DDBJ whole genome shotgun (WGS) entry which is preliminary data.</text>
</comment>
<keyword evidence="2" id="KW-0812">Transmembrane</keyword>
<keyword evidence="2" id="KW-0472">Membrane</keyword>
<dbReference type="AlphaFoldDB" id="A0A813YTA5"/>